<evidence type="ECO:0000256" key="10">
    <source>
        <dbReference type="PROSITE-ProRule" id="PRU01360"/>
    </source>
</evidence>
<accession>A0A4Q9BGQ4</accession>
<reference evidence="15 16" key="1">
    <citation type="submission" date="2019-02" db="EMBL/GenBank/DDBJ databases">
        <title>Genome of a new Bacteroidetes strain.</title>
        <authorList>
            <person name="Pitt A."/>
        </authorList>
    </citation>
    <scope>NUCLEOTIDE SEQUENCE [LARGE SCALE GENOMIC DNA]</scope>
    <source>
        <strain evidence="15 16">103A-SOEBACH</strain>
    </source>
</reference>
<dbReference type="OrthoDB" id="9768177at2"/>
<protein>
    <submittedName>
        <fullName evidence="15">SusC/RagA family TonB-linked outer membrane protein</fullName>
    </submittedName>
</protein>
<keyword evidence="16" id="KW-1185">Reference proteome</keyword>
<evidence type="ECO:0000259" key="14">
    <source>
        <dbReference type="Pfam" id="PF07715"/>
    </source>
</evidence>
<keyword evidence="8" id="KW-0675">Receptor</keyword>
<dbReference type="InterPro" id="IPR039426">
    <property type="entry name" value="TonB-dep_rcpt-like"/>
</dbReference>
<dbReference type="Proteomes" id="UP000293583">
    <property type="component" value="Unassembled WGS sequence"/>
</dbReference>
<keyword evidence="7 10" id="KW-0472">Membrane</keyword>
<evidence type="ECO:0000259" key="13">
    <source>
        <dbReference type="Pfam" id="PF00593"/>
    </source>
</evidence>
<dbReference type="Pfam" id="PF00593">
    <property type="entry name" value="TonB_dep_Rec_b-barrel"/>
    <property type="match status" value="1"/>
</dbReference>
<dbReference type="Gene3D" id="2.170.130.10">
    <property type="entry name" value="TonB-dependent receptor, plug domain"/>
    <property type="match status" value="1"/>
</dbReference>
<evidence type="ECO:0000256" key="12">
    <source>
        <dbReference type="SAM" id="SignalP"/>
    </source>
</evidence>
<dbReference type="Pfam" id="PF13715">
    <property type="entry name" value="CarbopepD_reg_2"/>
    <property type="match status" value="1"/>
</dbReference>
<dbReference type="InterPro" id="IPR023996">
    <property type="entry name" value="TonB-dep_OMP_SusC/RagA"/>
</dbReference>
<evidence type="ECO:0000256" key="8">
    <source>
        <dbReference type="ARBA" id="ARBA00023170"/>
    </source>
</evidence>
<dbReference type="GO" id="GO:0009279">
    <property type="term" value="C:cell outer membrane"/>
    <property type="evidence" value="ECO:0007669"/>
    <property type="project" value="UniProtKB-SubCell"/>
</dbReference>
<dbReference type="InterPro" id="IPR012910">
    <property type="entry name" value="Plug_dom"/>
</dbReference>
<sequence length="1070" mass="116739">MKTKITSLLTLILVFMMQVSFAQKATKTVTGTVADENGQPLVGASVIVNGTKTGTNTDKSGKFSIAAADGQSLTFSFVGYNKSTVAVTSATSSVQVALTSDNTLDEVIVTSYSTTTRQSFTGTAKVVDAKNIERKNFSNISKGLAGEAAGVTVINSSGQPGTSAAIRIRGIGTVNGSRGPLYVLDGVPFEGNINSINPGDIENTTILKDAAATAIYGSRGANGVVVINTKRGSKTGDAVIELELKSGQNMSLLPRYSTIRNPEQYIGLTWEGWYNRGVALANANPTAYANTNLFANMPNYNMWTVPAAQLIDPTTRQVVPGTPRRYIPENWADYAFQNSNRNEANLKISGGNSKTRYFASYGALEDVGYSVNTDYKRYSTRLNLTHNPKSWLSSTTNIGYSYGVTNNPGQTSDSGSVFWFVDNLPPIYPLFLHDNTTSQYVRDPYYNGYQYDYGVGRGFGALTNSIADAKLGIRNTKSHDVNAATSLNIQITPALSLENKLGLQYSNASLDNQNNPFYGPNAGQGGYIYKQKTETLNYNLLNLLRYKKSFDVHNFEAFVAHESYATETKYMWASMYKLVMPDGVEFNNAVISNPPQSYLNNYSLESYFGQLNYDYDGKYFLSATVRRDGSSRFLKNKWGDFGSVGAAWLVSKEAFMDNVPVIKDLKLKASYGLIGEQGGIGLYPGYDLFQVQNLNSNISLSFVSKGNPDLTWEISKQMQVGAEFKLGKFVDVAIDYYTKTTDNLIFDRRVGPSVGYASLRVNDGALRNTGIEFDVTAHLLQSKKNYLDFTINGELIENRMLRLPIDPATGKEKIIDIDGIYGRAVGHSIFDFYTREFAGVNPETGVSEWNVYWADANGDNVRQATENIKSMADFEATATAETLKTVKVSRTATYADGTTKFINKSPFPTVRGAFTLNGGLGNFDISAQFLYSLGGYAYDGAYAGLMNSGGAAGGNNYHTDILARWTKAGMATDVPRLSAGQDANVNSASTRFITKSDFLTLNNIQIGYKVPSKFFTNSPITGVYLWVSGDNLFLASARNGFNPSSAETGSSDQYRYSPLSTLTAGLRVKF</sequence>
<dbReference type="InterPro" id="IPR008969">
    <property type="entry name" value="CarboxyPept-like_regulatory"/>
</dbReference>
<dbReference type="PROSITE" id="PS52016">
    <property type="entry name" value="TONB_DEPENDENT_REC_3"/>
    <property type="match status" value="1"/>
</dbReference>
<keyword evidence="5 12" id="KW-0732">Signal</keyword>
<organism evidence="15 16">
    <name type="scientific">Aquirufa antheringensis</name>
    <dbReference type="NCBI Taxonomy" id="2516559"/>
    <lineage>
        <taxon>Bacteria</taxon>
        <taxon>Pseudomonadati</taxon>
        <taxon>Bacteroidota</taxon>
        <taxon>Cytophagia</taxon>
        <taxon>Cytophagales</taxon>
        <taxon>Flectobacillaceae</taxon>
        <taxon>Aquirufa</taxon>
    </lineage>
</organism>
<dbReference type="Pfam" id="PF07715">
    <property type="entry name" value="Plug"/>
    <property type="match status" value="1"/>
</dbReference>
<dbReference type="InterPro" id="IPR023997">
    <property type="entry name" value="TonB-dep_OMP_SusC/RagA_CS"/>
</dbReference>
<dbReference type="RefSeq" id="WP_130895568.1">
    <property type="nucleotide sequence ID" value="NZ_SEWY01000001.1"/>
</dbReference>
<dbReference type="Gene3D" id="2.40.170.20">
    <property type="entry name" value="TonB-dependent receptor, beta-barrel domain"/>
    <property type="match status" value="1"/>
</dbReference>
<dbReference type="Gene3D" id="2.60.40.1120">
    <property type="entry name" value="Carboxypeptidase-like, regulatory domain"/>
    <property type="match status" value="1"/>
</dbReference>
<dbReference type="InterPro" id="IPR000531">
    <property type="entry name" value="Beta-barrel_TonB"/>
</dbReference>
<dbReference type="NCBIfam" id="TIGR04056">
    <property type="entry name" value="OMP_RagA_SusC"/>
    <property type="match status" value="1"/>
</dbReference>
<dbReference type="InterPro" id="IPR037066">
    <property type="entry name" value="Plug_dom_sf"/>
</dbReference>
<dbReference type="GO" id="GO:0044718">
    <property type="term" value="P:siderophore transmembrane transport"/>
    <property type="evidence" value="ECO:0007669"/>
    <property type="project" value="TreeGrafter"/>
</dbReference>
<keyword evidence="6 11" id="KW-0798">TonB box</keyword>
<name>A0A4Q9BGQ4_9BACT</name>
<dbReference type="NCBIfam" id="TIGR04057">
    <property type="entry name" value="SusC_RagA_signa"/>
    <property type="match status" value="1"/>
</dbReference>
<evidence type="ECO:0000313" key="15">
    <source>
        <dbReference type="EMBL" id="TBH75314.1"/>
    </source>
</evidence>
<evidence type="ECO:0000256" key="2">
    <source>
        <dbReference type="ARBA" id="ARBA00022448"/>
    </source>
</evidence>
<dbReference type="AlphaFoldDB" id="A0A4Q9BGQ4"/>
<comment type="subcellular location">
    <subcellularLocation>
        <location evidence="1 10">Cell outer membrane</location>
        <topology evidence="1 10">Multi-pass membrane protein</topology>
    </subcellularLocation>
</comment>
<keyword evidence="2 10" id="KW-0813">Transport</keyword>
<comment type="similarity">
    <text evidence="10 11">Belongs to the TonB-dependent receptor family.</text>
</comment>
<evidence type="ECO:0000256" key="9">
    <source>
        <dbReference type="ARBA" id="ARBA00023237"/>
    </source>
</evidence>
<evidence type="ECO:0000256" key="11">
    <source>
        <dbReference type="RuleBase" id="RU003357"/>
    </source>
</evidence>
<evidence type="ECO:0000256" key="7">
    <source>
        <dbReference type="ARBA" id="ARBA00023136"/>
    </source>
</evidence>
<dbReference type="PANTHER" id="PTHR30069">
    <property type="entry name" value="TONB-DEPENDENT OUTER MEMBRANE RECEPTOR"/>
    <property type="match status" value="1"/>
</dbReference>
<evidence type="ECO:0000256" key="3">
    <source>
        <dbReference type="ARBA" id="ARBA00022452"/>
    </source>
</evidence>
<dbReference type="SUPFAM" id="SSF56935">
    <property type="entry name" value="Porins"/>
    <property type="match status" value="1"/>
</dbReference>
<keyword evidence="4 10" id="KW-0812">Transmembrane</keyword>
<feature type="signal peptide" evidence="12">
    <location>
        <begin position="1"/>
        <end position="22"/>
    </location>
</feature>
<feature type="domain" description="TonB-dependent receptor-like beta-barrel" evidence="13">
    <location>
        <begin position="435"/>
        <end position="787"/>
    </location>
</feature>
<keyword evidence="9 10" id="KW-0998">Cell outer membrane</keyword>
<evidence type="ECO:0000256" key="6">
    <source>
        <dbReference type="ARBA" id="ARBA00023077"/>
    </source>
</evidence>
<dbReference type="GO" id="GO:0015344">
    <property type="term" value="F:siderophore uptake transmembrane transporter activity"/>
    <property type="evidence" value="ECO:0007669"/>
    <property type="project" value="TreeGrafter"/>
</dbReference>
<proteinExistence type="inferred from homology"/>
<feature type="chain" id="PRO_5020617458" evidence="12">
    <location>
        <begin position="23"/>
        <end position="1070"/>
    </location>
</feature>
<evidence type="ECO:0000256" key="4">
    <source>
        <dbReference type="ARBA" id="ARBA00022692"/>
    </source>
</evidence>
<evidence type="ECO:0000313" key="16">
    <source>
        <dbReference type="Proteomes" id="UP000293583"/>
    </source>
</evidence>
<dbReference type="SUPFAM" id="SSF49464">
    <property type="entry name" value="Carboxypeptidase regulatory domain-like"/>
    <property type="match status" value="1"/>
</dbReference>
<evidence type="ECO:0000256" key="1">
    <source>
        <dbReference type="ARBA" id="ARBA00004571"/>
    </source>
</evidence>
<keyword evidence="3 10" id="KW-1134">Transmembrane beta strand</keyword>
<feature type="domain" description="TonB-dependent receptor plug" evidence="14">
    <location>
        <begin position="118"/>
        <end position="224"/>
    </location>
</feature>
<comment type="caution">
    <text evidence="15">The sequence shown here is derived from an EMBL/GenBank/DDBJ whole genome shotgun (WGS) entry which is preliminary data.</text>
</comment>
<gene>
    <name evidence="15" type="ORF">EWU20_01690</name>
</gene>
<dbReference type="PANTHER" id="PTHR30069:SF29">
    <property type="entry name" value="HEMOGLOBIN AND HEMOGLOBIN-HAPTOGLOBIN-BINDING PROTEIN 1-RELATED"/>
    <property type="match status" value="1"/>
</dbReference>
<dbReference type="InterPro" id="IPR036942">
    <property type="entry name" value="Beta-barrel_TonB_sf"/>
</dbReference>
<evidence type="ECO:0000256" key="5">
    <source>
        <dbReference type="ARBA" id="ARBA00022729"/>
    </source>
</evidence>
<dbReference type="EMBL" id="SEWY01000001">
    <property type="protein sequence ID" value="TBH75314.1"/>
    <property type="molecule type" value="Genomic_DNA"/>
</dbReference>